<dbReference type="EMBL" id="JTDK01000006">
    <property type="protein sequence ID" value="KHK98975.1"/>
    <property type="molecule type" value="Genomic_DNA"/>
</dbReference>
<name>A0A0B2A7A7_9MICO</name>
<gene>
    <name evidence="2" type="ORF">LK09_04860</name>
</gene>
<sequence>MVAALANDDARRVFARLVLEVDDDPFVGLSPSRRSHVRSQLENAGLIREFDGEVVLAADVFAETLRRVAVSRPTGIQRFLRDERIVQYPARPAERLELLGWVARTVLRPGEVVAETDMNDRLSAHTDDVAALRRYLVDAGLVERTPTGSEYALPA</sequence>
<comment type="caution">
    <text evidence="2">The sequence shown here is derived from an EMBL/GenBank/DDBJ whole genome shotgun (WGS) entry which is preliminary data.</text>
</comment>
<organism evidence="2 3">
    <name type="scientific">Microbacterium mangrovi</name>
    <dbReference type="NCBI Taxonomy" id="1348253"/>
    <lineage>
        <taxon>Bacteria</taxon>
        <taxon>Bacillati</taxon>
        <taxon>Actinomycetota</taxon>
        <taxon>Actinomycetes</taxon>
        <taxon>Micrococcales</taxon>
        <taxon>Microbacteriaceae</taxon>
        <taxon>Microbacterium</taxon>
    </lineage>
</organism>
<dbReference type="InterPro" id="IPR018656">
    <property type="entry name" value="DUF2087"/>
</dbReference>
<dbReference type="STRING" id="1348253.LK09_04860"/>
<dbReference type="Proteomes" id="UP000031030">
    <property type="component" value="Unassembled WGS sequence"/>
</dbReference>
<keyword evidence="3" id="KW-1185">Reference proteome</keyword>
<accession>A0A0B2A7A7</accession>
<protein>
    <recommendedName>
        <fullName evidence="1">DUF2087 domain-containing protein</fullName>
    </recommendedName>
</protein>
<proteinExistence type="predicted"/>
<dbReference type="AlphaFoldDB" id="A0A0B2A7A7"/>
<reference evidence="2 3" key="1">
    <citation type="submission" date="2014-11" db="EMBL/GenBank/DDBJ databases">
        <title>Genome sequence of Microbacterium mangrovi MUSC 115(T).</title>
        <authorList>
            <person name="Lee L.-H."/>
        </authorList>
    </citation>
    <scope>NUCLEOTIDE SEQUENCE [LARGE SCALE GENOMIC DNA]</scope>
    <source>
        <strain evidence="2 3">MUSC 115</strain>
    </source>
</reference>
<evidence type="ECO:0000313" key="2">
    <source>
        <dbReference type="EMBL" id="KHK98975.1"/>
    </source>
</evidence>
<evidence type="ECO:0000259" key="1">
    <source>
        <dbReference type="Pfam" id="PF09860"/>
    </source>
</evidence>
<dbReference type="Pfam" id="PF09860">
    <property type="entry name" value="DUF2087"/>
    <property type="match status" value="1"/>
</dbReference>
<feature type="domain" description="DUF2087" evidence="1">
    <location>
        <begin position="84"/>
        <end position="152"/>
    </location>
</feature>
<evidence type="ECO:0000313" key="3">
    <source>
        <dbReference type="Proteomes" id="UP000031030"/>
    </source>
</evidence>